<evidence type="ECO:0000259" key="6">
    <source>
        <dbReference type="SMART" id="SM01088"/>
    </source>
</evidence>
<evidence type="ECO:0000256" key="2">
    <source>
        <dbReference type="ARBA" id="ARBA00022737"/>
    </source>
</evidence>
<evidence type="ECO:0000256" key="1">
    <source>
        <dbReference type="ARBA" id="ARBA00011518"/>
    </source>
</evidence>
<evidence type="ECO:0000256" key="3">
    <source>
        <dbReference type="ARBA" id="ARBA00023157"/>
    </source>
</evidence>
<comment type="caution">
    <text evidence="7">The sequence shown here is derived from an EMBL/GenBank/DDBJ whole genome shotgun (WGS) entry which is preliminary data.</text>
</comment>
<gene>
    <name evidence="7" type="ORF">CAUJ_LOCUS1466</name>
</gene>
<evidence type="ECO:0000256" key="4">
    <source>
        <dbReference type="SAM" id="MobiDB-lite"/>
    </source>
</evidence>
<keyword evidence="2" id="KW-0677">Repeat</keyword>
<dbReference type="AlphaFoldDB" id="A0A8S1GPE1"/>
<sequence>MFLLVRFSNKRRDTALAIENAKLSAETVQRCNKLFTGEPKTAVATSYKRGMSYDDPKKVAEETENFRRLAFRGIVVSTIATLTAIVAVPMLYNYMQHVQSSLQSEVDFCRHRTDSLWNEYHNFEGVTGVEGRIKRSTYQRGAGVTGHARRAVARRQTEGSCCSCGETMDSLDLQEHLAQTLEMTALAMLQNSALTAHQALLDQPDDQELKVLQEPQELQDLEAALLDQDHQDQLDQPELQETTDSQELQELQELQDKSSMFLALQDQPDHQDQPDQLEPQDSQEHQETPPQELQDQPETPVRQEPQEAPELQESLDKMESPVALEAATTAHHHALPLDIKPHTFNSILSLCTARRRSAAIPKPLDLLLPLTLDKLGAVLFQHGEAVYSLVLPTAHHYLPTLAVTPGLIGQRLWTVTRADD</sequence>
<comment type="subunit">
    <text evidence="1">Collagen polypeptide chains are complexed within the cuticle by disulfide bonds and other types of covalent cross-links.</text>
</comment>
<evidence type="ECO:0000313" key="8">
    <source>
        <dbReference type="Proteomes" id="UP000835052"/>
    </source>
</evidence>
<dbReference type="Pfam" id="PF01484">
    <property type="entry name" value="Col_cuticle_N"/>
    <property type="match status" value="1"/>
</dbReference>
<evidence type="ECO:0000313" key="7">
    <source>
        <dbReference type="EMBL" id="CAD6185547.1"/>
    </source>
</evidence>
<dbReference type="Proteomes" id="UP000835052">
    <property type="component" value="Unassembled WGS sequence"/>
</dbReference>
<organism evidence="7 8">
    <name type="scientific">Caenorhabditis auriculariae</name>
    <dbReference type="NCBI Taxonomy" id="2777116"/>
    <lineage>
        <taxon>Eukaryota</taxon>
        <taxon>Metazoa</taxon>
        <taxon>Ecdysozoa</taxon>
        <taxon>Nematoda</taxon>
        <taxon>Chromadorea</taxon>
        <taxon>Rhabditida</taxon>
        <taxon>Rhabditina</taxon>
        <taxon>Rhabditomorpha</taxon>
        <taxon>Rhabditoidea</taxon>
        <taxon>Rhabditidae</taxon>
        <taxon>Peloderinae</taxon>
        <taxon>Caenorhabditis</taxon>
    </lineage>
</organism>
<feature type="transmembrane region" description="Helical" evidence="5">
    <location>
        <begin position="69"/>
        <end position="92"/>
    </location>
</feature>
<dbReference type="EMBL" id="CAJGYM010000002">
    <property type="protein sequence ID" value="CAD6185547.1"/>
    <property type="molecule type" value="Genomic_DNA"/>
</dbReference>
<name>A0A8S1GPE1_9PELO</name>
<keyword evidence="8" id="KW-1185">Reference proteome</keyword>
<accession>A0A8S1GPE1</accession>
<keyword evidence="5" id="KW-1133">Transmembrane helix</keyword>
<keyword evidence="5" id="KW-0472">Membrane</keyword>
<dbReference type="InterPro" id="IPR002486">
    <property type="entry name" value="Col_cuticle_N"/>
</dbReference>
<dbReference type="GO" id="GO:0042302">
    <property type="term" value="F:structural constituent of cuticle"/>
    <property type="evidence" value="ECO:0007669"/>
    <property type="project" value="InterPro"/>
</dbReference>
<feature type="domain" description="Nematode cuticle collagen N-terminal" evidence="6">
    <location>
        <begin position="68"/>
        <end position="120"/>
    </location>
</feature>
<dbReference type="OrthoDB" id="5870983at2759"/>
<keyword evidence="3" id="KW-1015">Disulfide bond</keyword>
<reference evidence="7" key="1">
    <citation type="submission" date="2020-10" db="EMBL/GenBank/DDBJ databases">
        <authorList>
            <person name="Kikuchi T."/>
        </authorList>
    </citation>
    <scope>NUCLEOTIDE SEQUENCE</scope>
    <source>
        <strain evidence="7">NKZ352</strain>
    </source>
</reference>
<evidence type="ECO:0000256" key="5">
    <source>
        <dbReference type="SAM" id="Phobius"/>
    </source>
</evidence>
<dbReference type="SMART" id="SM01088">
    <property type="entry name" value="Col_cuticle_N"/>
    <property type="match status" value="1"/>
</dbReference>
<feature type="region of interest" description="Disordered" evidence="4">
    <location>
        <begin position="267"/>
        <end position="315"/>
    </location>
</feature>
<keyword evidence="5" id="KW-0812">Transmembrane</keyword>
<feature type="compositionally biased region" description="Polar residues" evidence="4">
    <location>
        <begin position="288"/>
        <end position="297"/>
    </location>
</feature>
<proteinExistence type="predicted"/>
<protein>
    <recommendedName>
        <fullName evidence="6">Nematode cuticle collagen N-terminal domain-containing protein</fullName>
    </recommendedName>
</protein>